<dbReference type="KEGG" id="hlm:DV707_00025"/>
<sequence length="221" mass="24047">MPATDGIEFLEAVREDHPELPFILYTGKGSEEVASDAISAGVTDYLQKGTGSEQYELLANRIRNAVEAHESHRLLTERTRRLETLIDNLPGMVYRCRNAPAWPMETVEGRSNRSPATRPTTWNATRYSGGRTSSTPTTATRCGKPCRTPSRTTARSRPPTGSSPTTGRSGGCGNADAASTRAIRWSHSRGSSPTSPSERSAKSDSNAPRPGWKRSSRTPRT</sequence>
<name>A0A4D6H725_9EURY</name>
<proteinExistence type="predicted"/>
<dbReference type="SUPFAM" id="SSF52172">
    <property type="entry name" value="CheY-like"/>
    <property type="match status" value="1"/>
</dbReference>
<feature type="compositionally biased region" description="Polar residues" evidence="2">
    <location>
        <begin position="112"/>
        <end position="140"/>
    </location>
</feature>
<dbReference type="PROSITE" id="PS50110">
    <property type="entry name" value="RESPONSE_REGULATORY"/>
    <property type="match status" value="1"/>
</dbReference>
<evidence type="ECO:0000313" key="4">
    <source>
        <dbReference type="EMBL" id="QCC48787.1"/>
    </source>
</evidence>
<dbReference type="Proteomes" id="UP000296733">
    <property type="component" value="Chromosome"/>
</dbReference>
<feature type="compositionally biased region" description="Basic residues" evidence="2">
    <location>
        <begin position="211"/>
        <end position="221"/>
    </location>
</feature>
<feature type="compositionally biased region" description="Low complexity" evidence="2">
    <location>
        <begin position="188"/>
        <end position="198"/>
    </location>
</feature>
<dbReference type="InterPro" id="IPR011006">
    <property type="entry name" value="CheY-like_superfamily"/>
</dbReference>
<dbReference type="AlphaFoldDB" id="A0A4D6H725"/>
<feature type="region of interest" description="Disordered" evidence="2">
    <location>
        <begin position="105"/>
        <end position="221"/>
    </location>
</feature>
<dbReference type="Pfam" id="PF00072">
    <property type="entry name" value="Response_reg"/>
    <property type="match status" value="1"/>
</dbReference>
<evidence type="ECO:0000256" key="1">
    <source>
        <dbReference type="PROSITE-ProRule" id="PRU00169"/>
    </source>
</evidence>
<reference evidence="4 5" key="1">
    <citation type="journal article" date="2019" name="Nat. Commun.">
        <title>A new type of DNA phosphorothioation-based antiviral system in archaea.</title>
        <authorList>
            <person name="Xiong L."/>
            <person name="Liu S."/>
            <person name="Chen S."/>
            <person name="Xiao Y."/>
            <person name="Zhu B."/>
            <person name="Gao Y."/>
            <person name="Zhang Y."/>
            <person name="Chen B."/>
            <person name="Luo J."/>
            <person name="Deng Z."/>
            <person name="Chen X."/>
            <person name="Wang L."/>
            <person name="Chen S."/>
        </authorList>
    </citation>
    <scope>NUCLEOTIDE SEQUENCE [LARGE SCALE GENOMIC DNA]</scope>
    <source>
        <strain evidence="4 5">CGMCC 1.10331</strain>
    </source>
</reference>
<organism evidence="4 5">
    <name type="scientific">Halobellus limi</name>
    <dbReference type="NCBI Taxonomy" id="699433"/>
    <lineage>
        <taxon>Archaea</taxon>
        <taxon>Methanobacteriati</taxon>
        <taxon>Methanobacteriota</taxon>
        <taxon>Stenosarchaea group</taxon>
        <taxon>Halobacteria</taxon>
        <taxon>Halobacteriales</taxon>
        <taxon>Haloferacaceae</taxon>
        <taxon>Halobellus</taxon>
    </lineage>
</organism>
<gene>
    <name evidence="4" type="ORF">DV707_00025</name>
</gene>
<feature type="domain" description="Response regulatory" evidence="3">
    <location>
        <begin position="1"/>
        <end position="63"/>
    </location>
</feature>
<dbReference type="EMBL" id="CP031311">
    <property type="protein sequence ID" value="QCC48787.1"/>
    <property type="molecule type" value="Genomic_DNA"/>
</dbReference>
<comment type="caution">
    <text evidence="1">Lacks conserved residue(s) required for the propagation of feature annotation.</text>
</comment>
<dbReference type="GO" id="GO:0000160">
    <property type="term" value="P:phosphorelay signal transduction system"/>
    <property type="evidence" value="ECO:0007669"/>
    <property type="project" value="InterPro"/>
</dbReference>
<evidence type="ECO:0000256" key="2">
    <source>
        <dbReference type="SAM" id="MobiDB-lite"/>
    </source>
</evidence>
<protein>
    <submittedName>
        <fullName evidence="4">Response regulator</fullName>
    </submittedName>
</protein>
<dbReference type="InterPro" id="IPR001789">
    <property type="entry name" value="Sig_transdc_resp-reg_receiver"/>
</dbReference>
<feature type="compositionally biased region" description="Low complexity" evidence="2">
    <location>
        <begin position="145"/>
        <end position="167"/>
    </location>
</feature>
<accession>A0A4D6H725</accession>
<dbReference type="Gene3D" id="3.40.50.2300">
    <property type="match status" value="1"/>
</dbReference>
<evidence type="ECO:0000259" key="3">
    <source>
        <dbReference type="PROSITE" id="PS50110"/>
    </source>
</evidence>
<evidence type="ECO:0000313" key="5">
    <source>
        <dbReference type="Proteomes" id="UP000296733"/>
    </source>
</evidence>